<evidence type="ECO:0000313" key="3">
    <source>
        <dbReference type="EMBL" id="GAA1070090.1"/>
    </source>
</evidence>
<keyword evidence="1" id="KW-0560">Oxidoreductase</keyword>
<dbReference type="Proteomes" id="UP001499987">
    <property type="component" value="Unassembled WGS sequence"/>
</dbReference>
<dbReference type="Pfam" id="PF01243">
    <property type="entry name" value="PNPOx_N"/>
    <property type="match status" value="1"/>
</dbReference>
<dbReference type="EMBL" id="BAAALD010000003">
    <property type="protein sequence ID" value="GAA1070090.1"/>
    <property type="molecule type" value="Genomic_DNA"/>
</dbReference>
<name>A0ABN1T9M0_9ACTN</name>
<dbReference type="PANTHER" id="PTHR35176">
    <property type="entry name" value="HEME OXYGENASE HI_0854-RELATED"/>
    <property type="match status" value="1"/>
</dbReference>
<feature type="domain" description="Pyridoxamine 5'-phosphate oxidase N-terminal" evidence="2">
    <location>
        <begin position="38"/>
        <end position="132"/>
    </location>
</feature>
<dbReference type="RefSeq" id="WP_344621792.1">
    <property type="nucleotide sequence ID" value="NZ_BAAALD010000003.1"/>
</dbReference>
<protein>
    <recommendedName>
        <fullName evidence="2">Pyridoxamine 5'-phosphate oxidase N-terminal domain-containing protein</fullName>
    </recommendedName>
</protein>
<dbReference type="InterPro" id="IPR052019">
    <property type="entry name" value="F420H2_bilvrd_red/Heme_oxyg"/>
</dbReference>
<evidence type="ECO:0000256" key="1">
    <source>
        <dbReference type="ARBA" id="ARBA00023002"/>
    </source>
</evidence>
<accession>A0ABN1T9M0</accession>
<gene>
    <name evidence="3" type="ORF">GCM10009663_05200</name>
</gene>
<evidence type="ECO:0000259" key="2">
    <source>
        <dbReference type="Pfam" id="PF01243"/>
    </source>
</evidence>
<sequence>MTEPTAGRPHMPGYGIRPADEGTGLLSWEWAEKRLTGSHDYWVCSVRPDGRPHTMPVWGVWLDGAFWFSSSVSSRKMRNLAERPDCVVTTEDPRDPVVLEGRAEPTADRAEIAGFLAALNAKYSVAYGIGFLDPAVNATVRVRPAQAIGLLHTDFRGSPTRWRFTDGED</sequence>
<dbReference type="InterPro" id="IPR011576">
    <property type="entry name" value="Pyridox_Oxase_N"/>
</dbReference>
<dbReference type="Gene3D" id="2.30.110.10">
    <property type="entry name" value="Electron Transport, Fmn-binding Protein, Chain A"/>
    <property type="match status" value="1"/>
</dbReference>
<dbReference type="InterPro" id="IPR012349">
    <property type="entry name" value="Split_barrel_FMN-bd"/>
</dbReference>
<organism evidence="3 4">
    <name type="scientific">Kitasatospora arboriphila</name>
    <dbReference type="NCBI Taxonomy" id="258052"/>
    <lineage>
        <taxon>Bacteria</taxon>
        <taxon>Bacillati</taxon>
        <taxon>Actinomycetota</taxon>
        <taxon>Actinomycetes</taxon>
        <taxon>Kitasatosporales</taxon>
        <taxon>Streptomycetaceae</taxon>
        <taxon>Kitasatospora</taxon>
    </lineage>
</organism>
<dbReference type="SUPFAM" id="SSF50475">
    <property type="entry name" value="FMN-binding split barrel"/>
    <property type="match status" value="1"/>
</dbReference>
<proteinExistence type="predicted"/>
<evidence type="ECO:0000313" key="4">
    <source>
        <dbReference type="Proteomes" id="UP001499987"/>
    </source>
</evidence>
<comment type="caution">
    <text evidence="3">The sequence shown here is derived from an EMBL/GenBank/DDBJ whole genome shotgun (WGS) entry which is preliminary data.</text>
</comment>
<reference evidence="3 4" key="1">
    <citation type="journal article" date="2019" name="Int. J. Syst. Evol. Microbiol.">
        <title>The Global Catalogue of Microorganisms (GCM) 10K type strain sequencing project: providing services to taxonomists for standard genome sequencing and annotation.</title>
        <authorList>
            <consortium name="The Broad Institute Genomics Platform"/>
            <consortium name="The Broad Institute Genome Sequencing Center for Infectious Disease"/>
            <person name="Wu L."/>
            <person name="Ma J."/>
        </authorList>
    </citation>
    <scope>NUCLEOTIDE SEQUENCE [LARGE SCALE GENOMIC DNA]</scope>
    <source>
        <strain evidence="3 4">JCM 13002</strain>
    </source>
</reference>
<keyword evidence="4" id="KW-1185">Reference proteome</keyword>
<dbReference type="PANTHER" id="PTHR35176:SF4">
    <property type="entry name" value="PYRIDOXAMINE 5'-PHOSPHATE OXIDASE-RELATED FMN-BINDING"/>
    <property type="match status" value="1"/>
</dbReference>